<feature type="domain" description="IPT/TIG" evidence="2">
    <location>
        <begin position="1619"/>
        <end position="1697"/>
    </location>
</feature>
<dbReference type="GeneID" id="25564776"/>
<keyword evidence="4" id="KW-1185">Reference proteome</keyword>
<dbReference type="SUPFAM" id="SSF81296">
    <property type="entry name" value="E set domains"/>
    <property type="match status" value="4"/>
</dbReference>
<dbReference type="InterPro" id="IPR002909">
    <property type="entry name" value="IPT_dom"/>
</dbReference>
<feature type="domain" description="IPT/TIG" evidence="2">
    <location>
        <begin position="458"/>
        <end position="529"/>
    </location>
</feature>
<evidence type="ECO:0000256" key="1">
    <source>
        <dbReference type="ARBA" id="ARBA00022729"/>
    </source>
</evidence>
<dbReference type="RefSeq" id="XP_013758053.1">
    <property type="nucleotide sequence ID" value="XM_013902599.1"/>
</dbReference>
<dbReference type="Proteomes" id="UP000054408">
    <property type="component" value="Unassembled WGS sequence"/>
</dbReference>
<dbReference type="InterPro" id="IPR052387">
    <property type="entry name" value="Fibrocystin"/>
</dbReference>
<evidence type="ECO:0000313" key="3">
    <source>
        <dbReference type="EMBL" id="KNC49346.1"/>
    </source>
</evidence>
<evidence type="ECO:0000313" key="4">
    <source>
        <dbReference type="Proteomes" id="UP000054408"/>
    </source>
</evidence>
<feature type="domain" description="IPT/TIG" evidence="2">
    <location>
        <begin position="1971"/>
        <end position="2046"/>
    </location>
</feature>
<dbReference type="CDD" id="cd00603">
    <property type="entry name" value="IPT_PCSR"/>
    <property type="match status" value="2"/>
</dbReference>
<dbReference type="Gene3D" id="2.60.40.10">
    <property type="entry name" value="Immunoglobulins"/>
    <property type="match status" value="4"/>
</dbReference>
<dbReference type="InterPro" id="IPR013783">
    <property type="entry name" value="Ig-like_fold"/>
</dbReference>
<name>A0A0L0DB58_THETB</name>
<dbReference type="Pfam" id="PF01833">
    <property type="entry name" value="TIG"/>
    <property type="match status" value="5"/>
</dbReference>
<feature type="domain" description="IPT/TIG" evidence="2">
    <location>
        <begin position="828"/>
        <end position="900"/>
    </location>
</feature>
<dbReference type="PANTHER" id="PTHR46769:SF2">
    <property type="entry name" value="FIBROCYSTIN-L ISOFORM 2 PRECURSOR-RELATED"/>
    <property type="match status" value="1"/>
</dbReference>
<gene>
    <name evidence="3" type="ORF">AMSG_05346</name>
</gene>
<evidence type="ECO:0000259" key="2">
    <source>
        <dbReference type="Pfam" id="PF01833"/>
    </source>
</evidence>
<dbReference type="PROSITE" id="PS51257">
    <property type="entry name" value="PROKAR_LIPOPROTEIN"/>
    <property type="match status" value="1"/>
</dbReference>
<dbReference type="EMBL" id="GL349454">
    <property type="protein sequence ID" value="KNC49346.1"/>
    <property type="molecule type" value="Genomic_DNA"/>
</dbReference>
<proteinExistence type="predicted"/>
<organism evidence="3 4">
    <name type="scientific">Thecamonas trahens ATCC 50062</name>
    <dbReference type="NCBI Taxonomy" id="461836"/>
    <lineage>
        <taxon>Eukaryota</taxon>
        <taxon>Apusozoa</taxon>
        <taxon>Apusomonadida</taxon>
        <taxon>Apusomonadidae</taxon>
        <taxon>Thecamonas</taxon>
    </lineage>
</organism>
<dbReference type="OMA" id="ANASCHA"/>
<keyword evidence="1" id="KW-0732">Signal</keyword>
<feature type="domain" description="IPT/TIG" evidence="2">
    <location>
        <begin position="1361"/>
        <end position="1430"/>
    </location>
</feature>
<dbReference type="InterPro" id="IPR014756">
    <property type="entry name" value="Ig_E-set"/>
</dbReference>
<reference evidence="3 4" key="1">
    <citation type="submission" date="2010-05" db="EMBL/GenBank/DDBJ databases">
        <title>The Genome Sequence of Thecamonas trahens ATCC 50062.</title>
        <authorList>
            <consortium name="The Broad Institute Genome Sequencing Platform"/>
            <person name="Russ C."/>
            <person name="Cuomo C."/>
            <person name="Shea T."/>
            <person name="Young S.K."/>
            <person name="Zeng Q."/>
            <person name="Koehrsen M."/>
            <person name="Haas B."/>
            <person name="Borodovsky M."/>
            <person name="Guigo R."/>
            <person name="Alvarado L."/>
            <person name="Berlin A."/>
            <person name="Bochicchio J."/>
            <person name="Borenstein D."/>
            <person name="Chapman S."/>
            <person name="Chen Z."/>
            <person name="Freedman E."/>
            <person name="Gellesch M."/>
            <person name="Goldberg J."/>
            <person name="Griggs A."/>
            <person name="Gujja S."/>
            <person name="Heilman E."/>
            <person name="Heiman D."/>
            <person name="Hepburn T."/>
            <person name="Howarth C."/>
            <person name="Jen D."/>
            <person name="Larson L."/>
            <person name="Mehta T."/>
            <person name="Park D."/>
            <person name="Pearson M."/>
            <person name="Roberts A."/>
            <person name="Saif S."/>
            <person name="Shenoy N."/>
            <person name="Sisk P."/>
            <person name="Stolte C."/>
            <person name="Sykes S."/>
            <person name="Thomson T."/>
            <person name="Walk T."/>
            <person name="White J."/>
            <person name="Yandava C."/>
            <person name="Burger G."/>
            <person name="Gray M.W."/>
            <person name="Holland P.W.H."/>
            <person name="King N."/>
            <person name="Lang F.B.F."/>
            <person name="Roger A.J."/>
            <person name="Ruiz-Trillo I."/>
            <person name="Lander E."/>
            <person name="Nusbaum C."/>
        </authorList>
    </citation>
    <scope>NUCLEOTIDE SEQUENCE [LARGE SCALE GENOMIC DNA]</scope>
    <source>
        <strain evidence="3 4">ATCC 50062</strain>
    </source>
</reference>
<protein>
    <recommendedName>
        <fullName evidence="2">IPT/TIG domain-containing protein</fullName>
    </recommendedName>
</protein>
<accession>A0A0L0DB58</accession>
<sequence length="2137" mass="208911">MLPLAKDLLADGSYGLTLSGSGFSCIDVSVTFDDSTLADSSPDACNSTHIEFTSFATPSNVSLDITTAHIHTAGTPVVCPICDDFAIDPTITGLSVAELDGLGLVALTVLGNGLGGVSELTVGAVACEALSAISETSVTCDPGPQSAASPSVPVALVSASRPSGCNDLVDACTVAIVSAVAAVSSSTTLDADGSSIVTLSGIFDTAIAPATYTVDIDTSPGPTPCTGFAVSSTELNCTAAAVTAAQTSVPLGLVSDGVYILDMAPAAVATTFTYRAVITAVAPARVDAIAPAVITISGAGFSASPSVSIDGVACTSPLAAGDGLSLTCSPASASPTSAAALAITAAGSPAVHKCASSPCAIAFASVVTGDFSSRTFATDGSSNVTLAGTFDCARSFDIDFSTGTGCSHLYCAPDHLSCVVAPHSSATSTAEISAVSDDLAALTCSGPACATDILTFQPTLTAIAPPRLDALGLTALTLTGSGFAGTAAVSVGGIVCTSPTVNGPATQLVCDPGPHPAPASAASVALTVNAVPPACSVPGGCVRDVISALDAVTSPTALRADGLSTLSLSGIFDTAIPLASYTLHLTTSYGGLDCPLSSLTTTELNCTAPAVIAADPAVAIAFVADGSYNLTADSALATPLAYDAVIASLSPATLDVAGSTLLTLTGAGFAGASPTAAIAGVNCESTTPNAGGTELICDPAPNSATSNALVTATIASRPALDSCPGGCVLVIRAAVNGAFSLTTFATDGSTTGVTLGGSFDCALAPFTVTFESGSNCSVTACSSSQLTCDVEPVASATNATQIATVSDALGAIPCTGPACAPGALVFAPTISAVAPASLDAIGTTAVTVSGSGFNVDLAGLVVALGSVPCSTSYVAPDGSQIVCTPSAAQPAIGARTVTVTTWSVPATCIATCDLLVLPSLGALTSGSVLDADGSTALVFSGIVANAADYTLVLSSGINCTGSAPSSASFSCTIPAVASAASGISITAGFDADDLAIFLAPSVTSASLAIRAVVTDVVPARVAAAGATPMTLHGFGLVGAAVDVCSSESALANGTQLTCASVAAAPASAVAVAVTADARAAAYKCPGGCVFDVASIVDGAWSTTTFAADGSTVATLGGQFDCAKTFTVAFSTGSSCSTLGCAPAVLTCTVAPVATPTAAAELATVNDGDADLECTGAACALDSLTFRPVIASANPSAIALDGSPVVTLTGAGFGATDLGLVIAGCDSVSWTSDSSATCTMAASSLATNVTLSLTAASVAATAPIDVRYLGIIDAVAGNKAMSPPGGVQFLLTGTFDPARQTTAWFATDTADSPCVVDALNATHLSCTASPFAAAGYYNLTVSDGSSILACADCTGFTVTGNVSTVSPLISVDGDVELLITGGGLGAAPGDIEIQVDGELCPLVAWYSPSSVSCLTTPTRAALGDALTVTVLSGGIPAACVGTCTTKVAANVSTASPQYLSSSGGATLTLSGIFDCAHTYTVSLCSGAVSCSASSLSCAADPATSGWPYPIAVTDDAGTPAVSRPWVGYRADVYLPDNLELSALASVASSFVVNGVGMTNVAVAIDSVALVVTPANETLVSAAVTSDLLEAGAAVAVDIVSGSPNTDLPHVCASCTARVVPEILDLTPGIVDLHGSQPVTITGAGFGSLASGTSIDIVFEGHACAVDNAAWSPSSIVCSIDTSSPVYDAKVEMLVNGIVASTAFCVSGCEVDVQGNVTGLSARDFATDGSSPLLVVSGDFNCSAPYAVAIGGTACDALVCAADSLTCQPGPRSAAAPGLELVITGAANASCHATICSGLAYRGTVSSVVGAIEARPGGSIQIWGSGFAAGLAASLDGVALNHLSSNASYAVFQLTAPLPRFGLGLPLSVSANALDVFSCLGCVVDVQGVVESAAPSAVDIAGNIRLTLDGYGFGSDLSLLNVSLAAAPCKDVVLVSTTRLTCAYGGAGVVPAAAVDIDSFLIEATAVDVVASLTGLAPRTLSAAGSQTLTITGAATSFSPSSIAYIGPYPCGYLSHNDTALLCITTQMVMGERSVVVKDAGLDSLCFGECAVNVTARLDYVLPTPVLSAGDDITVVGIGFNPSGLQVSLDGRACTAVAGNDTHVSCSVASGSHNLAAALDVVGGARRSSSAFHARRPRL</sequence>
<dbReference type="PANTHER" id="PTHR46769">
    <property type="entry name" value="POLYCYSTIC KIDNEY AND HEPATIC DISEASE 1 (AUTOSOMAL RECESSIVE)-LIKE 1"/>
    <property type="match status" value="1"/>
</dbReference>